<proteinExistence type="predicted"/>
<feature type="transmembrane region" description="Helical" evidence="1">
    <location>
        <begin position="146"/>
        <end position="168"/>
    </location>
</feature>
<keyword evidence="3" id="KW-1185">Reference proteome</keyword>
<evidence type="ECO:0000256" key="1">
    <source>
        <dbReference type="SAM" id="Phobius"/>
    </source>
</evidence>
<dbReference type="OrthoDB" id="2744793at2759"/>
<feature type="transmembrane region" description="Helical" evidence="1">
    <location>
        <begin position="189"/>
        <end position="211"/>
    </location>
</feature>
<dbReference type="AlphaFoldDB" id="A0A9P7KH49"/>
<feature type="transmembrane region" description="Helical" evidence="1">
    <location>
        <begin position="105"/>
        <end position="126"/>
    </location>
</feature>
<feature type="transmembrane region" description="Helical" evidence="1">
    <location>
        <begin position="231"/>
        <end position="250"/>
    </location>
</feature>
<feature type="transmembrane region" description="Helical" evidence="1">
    <location>
        <begin position="20"/>
        <end position="47"/>
    </location>
</feature>
<gene>
    <name evidence="2" type="ORF">H0H81_000169</name>
</gene>
<sequence length="300" mass="33161">QKRRQKMKDRDSTGKPANTVYIITVIVSFILATLFWGQFIAGFSYSIRATLVDNPEMDIAKLNATDNVLYPLDIIGNVASQLMPLITDAFIVWRASLLFRDNRKMMIAPVLLLLADAVMNVVYLAYTATISGAEISQQGESRLFTNVWTSILALSLATNAAASLLMLWKFWRARQVIFQKRPYSKAQRVLLILFESGVIFCAFQIVVLGLTQSSFVPLSSFNLGTAAMVDIYSIFSAMYPTVVLVLINSIQESPVEFIQMDKSLMHANANAARPRLGLTPIAFGSVSEKDTDVELGTAGP</sequence>
<protein>
    <submittedName>
        <fullName evidence="2">Uncharacterized protein</fullName>
    </submittedName>
</protein>
<feature type="transmembrane region" description="Helical" evidence="1">
    <location>
        <begin position="74"/>
        <end position="93"/>
    </location>
</feature>
<evidence type="ECO:0000313" key="2">
    <source>
        <dbReference type="EMBL" id="KAG5650248.1"/>
    </source>
</evidence>
<dbReference type="EMBL" id="JABCKI010000504">
    <property type="protein sequence ID" value="KAG5650248.1"/>
    <property type="molecule type" value="Genomic_DNA"/>
</dbReference>
<evidence type="ECO:0000313" key="3">
    <source>
        <dbReference type="Proteomes" id="UP000717328"/>
    </source>
</evidence>
<keyword evidence="1" id="KW-0472">Membrane</keyword>
<accession>A0A9P7KH49</accession>
<keyword evidence="1" id="KW-1133">Transmembrane helix</keyword>
<comment type="caution">
    <text evidence="2">The sequence shown here is derived from an EMBL/GenBank/DDBJ whole genome shotgun (WGS) entry which is preliminary data.</text>
</comment>
<reference evidence="2" key="2">
    <citation type="submission" date="2021-10" db="EMBL/GenBank/DDBJ databases">
        <title>Phylogenomics reveals ancestral predisposition of the termite-cultivated fungus Termitomyces towards a domesticated lifestyle.</title>
        <authorList>
            <person name="Auxier B."/>
            <person name="Grum-Grzhimaylo A."/>
            <person name="Cardenas M.E."/>
            <person name="Lodge J.D."/>
            <person name="Laessoe T."/>
            <person name="Pedersen O."/>
            <person name="Smith M.E."/>
            <person name="Kuyper T.W."/>
            <person name="Franco-Molano E.A."/>
            <person name="Baroni T.J."/>
            <person name="Aanen D.K."/>
        </authorList>
    </citation>
    <scope>NUCLEOTIDE SEQUENCE</scope>
    <source>
        <strain evidence="2">D49</strain>
    </source>
</reference>
<reference evidence="2" key="1">
    <citation type="submission" date="2021-02" db="EMBL/GenBank/DDBJ databases">
        <authorList>
            <person name="Nieuwenhuis M."/>
            <person name="Van De Peppel L.J.J."/>
        </authorList>
    </citation>
    <scope>NUCLEOTIDE SEQUENCE</scope>
    <source>
        <strain evidence="2">D49</strain>
    </source>
</reference>
<keyword evidence="1" id="KW-0812">Transmembrane</keyword>
<dbReference type="Proteomes" id="UP000717328">
    <property type="component" value="Unassembled WGS sequence"/>
</dbReference>
<organism evidence="2 3">
    <name type="scientific">Sphagnurus paluster</name>
    <dbReference type="NCBI Taxonomy" id="117069"/>
    <lineage>
        <taxon>Eukaryota</taxon>
        <taxon>Fungi</taxon>
        <taxon>Dikarya</taxon>
        <taxon>Basidiomycota</taxon>
        <taxon>Agaricomycotina</taxon>
        <taxon>Agaricomycetes</taxon>
        <taxon>Agaricomycetidae</taxon>
        <taxon>Agaricales</taxon>
        <taxon>Tricholomatineae</taxon>
        <taxon>Lyophyllaceae</taxon>
        <taxon>Sphagnurus</taxon>
    </lineage>
</organism>
<feature type="non-terminal residue" evidence="2">
    <location>
        <position position="300"/>
    </location>
</feature>
<name>A0A9P7KH49_9AGAR</name>